<protein>
    <submittedName>
        <fullName evidence="1">Uncharacterized protein</fullName>
    </submittedName>
</protein>
<reference evidence="1" key="1">
    <citation type="submission" date="2020-08" db="EMBL/GenBank/DDBJ databases">
        <title>Multicomponent nature underlies the extraordinary mechanical properties of spider dragline silk.</title>
        <authorList>
            <person name="Kono N."/>
            <person name="Nakamura H."/>
            <person name="Mori M."/>
            <person name="Yoshida Y."/>
            <person name="Ohtoshi R."/>
            <person name="Malay A.D."/>
            <person name="Moran D.A.P."/>
            <person name="Tomita M."/>
            <person name="Numata K."/>
            <person name="Arakawa K."/>
        </authorList>
    </citation>
    <scope>NUCLEOTIDE SEQUENCE</scope>
</reference>
<proteinExistence type="predicted"/>
<dbReference type="AlphaFoldDB" id="A0A8X6X3K6"/>
<evidence type="ECO:0000313" key="1">
    <source>
        <dbReference type="EMBL" id="GFY46318.1"/>
    </source>
</evidence>
<keyword evidence="2" id="KW-1185">Reference proteome</keyword>
<name>A0A8X6X3K6_9ARAC</name>
<sequence length="111" mass="12869">MNLGIANVKNRVNVHAYFKKLSFLNKDPIPRKNITYLLKKPYSVTKRSIKSCPITERHTTQKNPLSLQETISSISLKEMAMYVSTLYSSVEWYDLFTQLRRDTPGTWTGIL</sequence>
<accession>A0A8X6X3K6</accession>
<comment type="caution">
    <text evidence="1">The sequence shown here is derived from an EMBL/GenBank/DDBJ whole genome shotgun (WGS) entry which is preliminary data.</text>
</comment>
<dbReference type="Proteomes" id="UP000886998">
    <property type="component" value="Unassembled WGS sequence"/>
</dbReference>
<dbReference type="EMBL" id="BMAV01005313">
    <property type="protein sequence ID" value="GFY46318.1"/>
    <property type="molecule type" value="Genomic_DNA"/>
</dbReference>
<evidence type="ECO:0000313" key="2">
    <source>
        <dbReference type="Proteomes" id="UP000886998"/>
    </source>
</evidence>
<gene>
    <name evidence="1" type="ORF">TNIN_455331</name>
</gene>
<organism evidence="1 2">
    <name type="scientific">Trichonephila inaurata madagascariensis</name>
    <dbReference type="NCBI Taxonomy" id="2747483"/>
    <lineage>
        <taxon>Eukaryota</taxon>
        <taxon>Metazoa</taxon>
        <taxon>Ecdysozoa</taxon>
        <taxon>Arthropoda</taxon>
        <taxon>Chelicerata</taxon>
        <taxon>Arachnida</taxon>
        <taxon>Araneae</taxon>
        <taxon>Araneomorphae</taxon>
        <taxon>Entelegynae</taxon>
        <taxon>Araneoidea</taxon>
        <taxon>Nephilidae</taxon>
        <taxon>Trichonephila</taxon>
        <taxon>Trichonephila inaurata</taxon>
    </lineage>
</organism>